<dbReference type="RefSeq" id="WP_216960929.1">
    <property type="nucleotide sequence ID" value="NZ_JAHOPB010000001.1"/>
</dbReference>
<keyword evidence="1" id="KW-1133">Transmembrane helix</keyword>
<evidence type="ECO:0000256" key="1">
    <source>
        <dbReference type="SAM" id="Phobius"/>
    </source>
</evidence>
<name>A0ABS6IJM4_9HYPH</name>
<evidence type="ECO:0000313" key="3">
    <source>
        <dbReference type="Proteomes" id="UP000727907"/>
    </source>
</evidence>
<proteinExistence type="predicted"/>
<dbReference type="EMBL" id="JAHOPB010000001">
    <property type="protein sequence ID" value="MBU8874786.1"/>
    <property type="molecule type" value="Genomic_DNA"/>
</dbReference>
<accession>A0ABS6IJM4</accession>
<sequence length="132" mass="13547">MQISPLLLVFAAAIVTFVLLQAFGGRQGLTAPNAGKAAQVVAALLASINIAGVVGLVWFAAGMLANDGVMVIELSICAGLIAMLVSLTACGVLLARRGISGGGLTLLAVGSLPTLFVYAFLVYLDFNPIDWR</sequence>
<reference evidence="2 3" key="1">
    <citation type="submission" date="2021-06" db="EMBL/GenBank/DDBJ databases">
        <authorList>
            <person name="Lee D.H."/>
        </authorList>
    </citation>
    <scope>NUCLEOTIDE SEQUENCE [LARGE SCALE GENOMIC DNA]</scope>
    <source>
        <strain evidence="2 3">MMS21-HV4-11</strain>
    </source>
</reference>
<protein>
    <submittedName>
        <fullName evidence="2">Uncharacterized protein</fullName>
    </submittedName>
</protein>
<comment type="caution">
    <text evidence="2">The sequence shown here is derived from an EMBL/GenBank/DDBJ whole genome shotgun (WGS) entry which is preliminary data.</text>
</comment>
<evidence type="ECO:0000313" key="2">
    <source>
        <dbReference type="EMBL" id="MBU8874786.1"/>
    </source>
</evidence>
<gene>
    <name evidence="2" type="ORF">KQ910_13505</name>
</gene>
<feature type="transmembrane region" description="Helical" evidence="1">
    <location>
        <begin position="71"/>
        <end position="95"/>
    </location>
</feature>
<keyword evidence="1" id="KW-0472">Membrane</keyword>
<feature type="transmembrane region" description="Helical" evidence="1">
    <location>
        <begin position="101"/>
        <end position="124"/>
    </location>
</feature>
<keyword evidence="3" id="KW-1185">Reference proteome</keyword>
<organism evidence="2 3">
    <name type="scientific">Reyranella humidisoli</name>
    <dbReference type="NCBI Taxonomy" id="2849149"/>
    <lineage>
        <taxon>Bacteria</taxon>
        <taxon>Pseudomonadati</taxon>
        <taxon>Pseudomonadota</taxon>
        <taxon>Alphaproteobacteria</taxon>
        <taxon>Hyphomicrobiales</taxon>
        <taxon>Reyranellaceae</taxon>
        <taxon>Reyranella</taxon>
    </lineage>
</organism>
<keyword evidence="1" id="KW-0812">Transmembrane</keyword>
<feature type="transmembrane region" description="Helical" evidence="1">
    <location>
        <begin position="40"/>
        <end position="59"/>
    </location>
</feature>
<dbReference type="Proteomes" id="UP000727907">
    <property type="component" value="Unassembled WGS sequence"/>
</dbReference>